<dbReference type="AlphaFoldDB" id="A0A6N2B9B7"/>
<organism evidence="2">
    <name type="scientific">Solanum chilense</name>
    <name type="common">Tomato</name>
    <name type="synonym">Lycopersicon chilense</name>
    <dbReference type="NCBI Taxonomy" id="4083"/>
    <lineage>
        <taxon>Eukaryota</taxon>
        <taxon>Viridiplantae</taxon>
        <taxon>Streptophyta</taxon>
        <taxon>Embryophyta</taxon>
        <taxon>Tracheophyta</taxon>
        <taxon>Spermatophyta</taxon>
        <taxon>Magnoliopsida</taxon>
        <taxon>eudicotyledons</taxon>
        <taxon>Gunneridae</taxon>
        <taxon>Pentapetalae</taxon>
        <taxon>asterids</taxon>
        <taxon>lamiids</taxon>
        <taxon>Solanales</taxon>
        <taxon>Solanaceae</taxon>
        <taxon>Solanoideae</taxon>
        <taxon>Solaneae</taxon>
        <taxon>Solanum</taxon>
        <taxon>Solanum subgen. Lycopersicon</taxon>
    </lineage>
</organism>
<comment type="caution">
    <text evidence="2">The sequence shown here is derived from an EMBL/GenBank/DDBJ whole genome shotgun (WGS) entry which is preliminary data.</text>
</comment>
<feature type="domain" description="DUF7477" evidence="1">
    <location>
        <begin position="2"/>
        <end position="79"/>
    </location>
</feature>
<reference evidence="2" key="1">
    <citation type="submission" date="2019-05" db="EMBL/GenBank/DDBJ databases">
        <title>The de novo reference genome and transcriptome assemblies of the wild tomato species Solanum chilense.</title>
        <authorList>
            <person name="Stam R."/>
            <person name="Nosenko T."/>
            <person name="Hoerger A.C."/>
            <person name="Stephan W."/>
            <person name="Seidel M.A."/>
            <person name="Kuhn J.M.M."/>
            <person name="Haberer G."/>
            <person name="Tellier A."/>
        </authorList>
    </citation>
    <scope>NUCLEOTIDE SEQUENCE</scope>
    <source>
        <tissue evidence="2">Mature leaves</tissue>
    </source>
</reference>
<gene>
    <name evidence="2" type="ORF">EJD97_014649</name>
</gene>
<sequence>MRVAQHIEKENEDGLFISSVACCSHLWALNMDVETGLIFQVYKLSPVFLHKIMEIWEKKYYISAIVGANNERSVVMMLKNRY</sequence>
<dbReference type="Pfam" id="PF24289">
    <property type="entry name" value="DUF7477"/>
    <property type="match status" value="1"/>
</dbReference>
<accession>A0A6N2B9B7</accession>
<dbReference type="InterPro" id="IPR055900">
    <property type="entry name" value="DUF7477"/>
</dbReference>
<evidence type="ECO:0000259" key="1">
    <source>
        <dbReference type="Pfam" id="PF24289"/>
    </source>
</evidence>
<proteinExistence type="predicted"/>
<evidence type="ECO:0000313" key="2">
    <source>
        <dbReference type="EMBL" id="TMW91196.1"/>
    </source>
</evidence>
<name>A0A6N2B9B7_SOLCI</name>
<protein>
    <recommendedName>
        <fullName evidence="1">DUF7477 domain-containing protein</fullName>
    </recommendedName>
</protein>
<dbReference type="EMBL" id="RXGB01003815">
    <property type="protein sequence ID" value="TMW91196.1"/>
    <property type="molecule type" value="Genomic_DNA"/>
</dbReference>